<accession>A0A1T3MSP1</accession>
<reference evidence="2 3" key="1">
    <citation type="submission" date="2016-06" db="EMBL/GenBank/DDBJ databases">
        <title>Revisiting the taxonomy of the Elizabethkingia Genus based on Whole-Genome Sequencing, Optical Mapping, and MALDI-TOF.</title>
        <authorList>
            <person name="Nicholson A.C."/>
        </authorList>
    </citation>
    <scope>NUCLEOTIDE SEQUENCE [LARGE SCALE GENOMIC DNA]</scope>
    <source>
        <strain evidence="2 3">G4070</strain>
    </source>
</reference>
<comment type="caution">
    <text evidence="2">The sequence shown here is derived from an EMBL/GenBank/DDBJ whole genome shotgun (WGS) entry which is preliminary data.</text>
</comment>
<dbReference type="EMBL" id="MAHX01000007">
    <property type="protein sequence ID" value="OPC67625.1"/>
    <property type="molecule type" value="Genomic_DNA"/>
</dbReference>
<dbReference type="Gene3D" id="2.160.20.120">
    <property type="match status" value="1"/>
</dbReference>
<evidence type="ECO:0000259" key="1">
    <source>
        <dbReference type="Pfam" id="PF10988"/>
    </source>
</evidence>
<evidence type="ECO:0000313" key="2">
    <source>
        <dbReference type="EMBL" id="OPC67625.1"/>
    </source>
</evidence>
<dbReference type="AlphaFoldDB" id="A0A1T3MSP1"/>
<evidence type="ECO:0000313" key="3">
    <source>
        <dbReference type="Proteomes" id="UP000190813"/>
    </source>
</evidence>
<name>A0A1T3MSP1_9FLAO</name>
<dbReference type="PROSITE" id="PS51257">
    <property type="entry name" value="PROKAR_LIPOPROTEIN"/>
    <property type="match status" value="1"/>
</dbReference>
<dbReference type="Pfam" id="PF10988">
    <property type="entry name" value="DUF2807"/>
    <property type="match status" value="1"/>
</dbReference>
<proteinExistence type="predicted"/>
<protein>
    <recommendedName>
        <fullName evidence="1">Putative auto-transporter adhesin head GIN domain-containing protein</fullName>
    </recommendedName>
</protein>
<dbReference type="InterPro" id="IPR021255">
    <property type="entry name" value="DUF2807"/>
</dbReference>
<dbReference type="Proteomes" id="UP000190813">
    <property type="component" value="Unassembled WGS sequence"/>
</dbReference>
<feature type="domain" description="Putative auto-transporter adhesin head GIN" evidence="1">
    <location>
        <begin position="54"/>
        <end position="253"/>
    </location>
</feature>
<dbReference type="RefSeq" id="WP_078771268.1">
    <property type="nucleotide sequence ID" value="NZ_CBCSBR010000032.1"/>
</dbReference>
<gene>
    <name evidence="2" type="ORF">BAZ10_16390</name>
</gene>
<sequence length="273" mass="28445">MKKILLPLVIAGSIVTSCVIVKASDDGYTSRNSSLIGQSIESGVSETKTFNVQNFSGVKTSQAIKVEIVKSDIEKAVVTSNYMEYVRVENRGGVLAVFYEIPRGHNGLRNANTTVIVYAKNLSDLKASSAGKIVVKDQFSTSTLNVDVSSAGKIQYENIKAGRLNLGLSSAATFTGSADVQSVNADISSASTVNINGKANEVKIDASSSADFNGSDLRGGTVKAQASSAGKIKIGVIDELTATASSGAKIYYKSPSGIRLNASKSSGGKVETL</sequence>
<organism evidence="2 3">
    <name type="scientific">Elizabethkingia occulta</name>
    <dbReference type="NCBI Taxonomy" id="1867263"/>
    <lineage>
        <taxon>Bacteria</taxon>
        <taxon>Pseudomonadati</taxon>
        <taxon>Bacteroidota</taxon>
        <taxon>Flavobacteriia</taxon>
        <taxon>Flavobacteriales</taxon>
        <taxon>Weeksellaceae</taxon>
        <taxon>Elizabethkingia</taxon>
    </lineage>
</organism>
<keyword evidence="3" id="KW-1185">Reference proteome</keyword>